<evidence type="ECO:0000256" key="1">
    <source>
        <dbReference type="SAM" id="MobiDB-lite"/>
    </source>
</evidence>
<dbReference type="RefSeq" id="WP_283831628.1">
    <property type="nucleotide sequence ID" value="NZ_JASJEU010000012.1"/>
</dbReference>
<proteinExistence type="predicted"/>
<dbReference type="EMBL" id="JASJEU010000012">
    <property type="protein sequence ID" value="MDJ1650274.1"/>
    <property type="molecule type" value="Genomic_DNA"/>
</dbReference>
<comment type="caution">
    <text evidence="2">The sequence shown here is derived from an EMBL/GenBank/DDBJ whole genome shotgun (WGS) entry which is preliminary data.</text>
</comment>
<dbReference type="InterPro" id="IPR038695">
    <property type="entry name" value="Saro_0823-like_sf"/>
</dbReference>
<dbReference type="Gene3D" id="2.60.120.1140">
    <property type="entry name" value="Protein of unknown function DUF192"/>
    <property type="match status" value="1"/>
</dbReference>
<dbReference type="InterPro" id="IPR003795">
    <property type="entry name" value="DUF192"/>
</dbReference>
<sequence length="137" mass="15003">MADKNKEGTRAVHGADAPKRRRRVSAGTPPVDERTSLALAVRTARKARGLLLTAPNDKALLLMPCNDVHTVGMRHPLDVAFVDGEGRVVETHRSVGPLRRLRNTKAVAVVERFACCDTPWFAIGDQVMISGRKEVAR</sequence>
<protein>
    <submittedName>
        <fullName evidence="2">DUF192 domain-containing protein</fullName>
    </submittedName>
</protein>
<dbReference type="Pfam" id="PF02643">
    <property type="entry name" value="DUF192"/>
    <property type="match status" value="1"/>
</dbReference>
<reference evidence="2 3" key="1">
    <citation type="submission" date="2023-05" db="EMBL/GenBank/DDBJ databases">
        <title>Gordonibacter KGMB12511T sp. nov., isolated from faeces of healthy Korean.</title>
        <authorList>
            <person name="Kim H.S."/>
            <person name="Kim J.-S."/>
            <person name="Suh M.K."/>
            <person name="Eom M.K."/>
            <person name="Do H.E."/>
            <person name="Lee J.-S."/>
        </authorList>
    </citation>
    <scope>NUCLEOTIDE SEQUENCE [LARGE SCALE GENOMIC DNA]</scope>
    <source>
        <strain evidence="2 3">KGMB12511</strain>
    </source>
</reference>
<organism evidence="2 3">
    <name type="scientific">Gordonibacter faecis</name>
    <dbReference type="NCBI Taxonomy" id="3047475"/>
    <lineage>
        <taxon>Bacteria</taxon>
        <taxon>Bacillati</taxon>
        <taxon>Actinomycetota</taxon>
        <taxon>Coriobacteriia</taxon>
        <taxon>Eggerthellales</taxon>
        <taxon>Eggerthellaceae</taxon>
        <taxon>Gordonibacter</taxon>
    </lineage>
</organism>
<accession>A0ABT7DL59</accession>
<evidence type="ECO:0000313" key="3">
    <source>
        <dbReference type="Proteomes" id="UP001232750"/>
    </source>
</evidence>
<feature type="region of interest" description="Disordered" evidence="1">
    <location>
        <begin position="1"/>
        <end position="32"/>
    </location>
</feature>
<name>A0ABT7DL59_9ACTN</name>
<keyword evidence="3" id="KW-1185">Reference proteome</keyword>
<gene>
    <name evidence="2" type="ORF">QNJ86_05645</name>
</gene>
<dbReference type="Proteomes" id="UP001232750">
    <property type="component" value="Unassembled WGS sequence"/>
</dbReference>
<evidence type="ECO:0000313" key="2">
    <source>
        <dbReference type="EMBL" id="MDJ1650274.1"/>
    </source>
</evidence>
<feature type="compositionally biased region" description="Basic and acidic residues" evidence="1">
    <location>
        <begin position="1"/>
        <end position="10"/>
    </location>
</feature>